<proteinExistence type="predicted"/>
<dbReference type="EMBL" id="CAMXCT010000960">
    <property type="protein sequence ID" value="CAI3985144.1"/>
    <property type="molecule type" value="Genomic_DNA"/>
</dbReference>
<reference evidence="2" key="2">
    <citation type="submission" date="2024-04" db="EMBL/GenBank/DDBJ databases">
        <authorList>
            <person name="Chen Y."/>
            <person name="Shah S."/>
            <person name="Dougan E. K."/>
            <person name="Thang M."/>
            <person name="Chan C."/>
        </authorList>
    </citation>
    <scope>NUCLEOTIDE SEQUENCE [LARGE SCALE GENOMIC DNA]</scope>
</reference>
<name>A0A9P1FPU9_9DINO</name>
<comment type="caution">
    <text evidence="1">The sequence shown here is derived from an EMBL/GenBank/DDBJ whole genome shotgun (WGS) entry which is preliminary data.</text>
</comment>
<dbReference type="EMBL" id="CAMXCT030000960">
    <property type="protein sequence ID" value="CAL4772456.1"/>
    <property type="molecule type" value="Genomic_DNA"/>
</dbReference>
<evidence type="ECO:0000313" key="1">
    <source>
        <dbReference type="EMBL" id="CAI3985144.1"/>
    </source>
</evidence>
<sequence>LHRALPHVVPSQYLASLQGIFSICASMGVAEVVECKMVKTVRNEEVVELAREIMHQHVTGKCHPCVAFSLNEGGCFKGNHCTHCHYCTAEQAMHRRAELQAQARQKTRRHYYERAVPVKRFWL</sequence>
<keyword evidence="4" id="KW-1185">Reference proteome</keyword>
<organism evidence="1">
    <name type="scientific">Cladocopium goreaui</name>
    <dbReference type="NCBI Taxonomy" id="2562237"/>
    <lineage>
        <taxon>Eukaryota</taxon>
        <taxon>Sar</taxon>
        <taxon>Alveolata</taxon>
        <taxon>Dinophyceae</taxon>
        <taxon>Suessiales</taxon>
        <taxon>Symbiodiniaceae</taxon>
        <taxon>Cladocopium</taxon>
    </lineage>
</organism>
<dbReference type="Proteomes" id="UP001152797">
    <property type="component" value="Unassembled WGS sequence"/>
</dbReference>
<reference evidence="1" key="1">
    <citation type="submission" date="2022-10" db="EMBL/GenBank/DDBJ databases">
        <authorList>
            <person name="Chen Y."/>
            <person name="Dougan E. K."/>
            <person name="Chan C."/>
            <person name="Rhodes N."/>
            <person name="Thang M."/>
        </authorList>
    </citation>
    <scope>NUCLEOTIDE SEQUENCE</scope>
</reference>
<protein>
    <submittedName>
        <fullName evidence="3">C3H1-type domain-containing protein</fullName>
    </submittedName>
</protein>
<feature type="non-terminal residue" evidence="1">
    <location>
        <position position="123"/>
    </location>
</feature>
<gene>
    <name evidence="1" type="ORF">C1SCF055_LOCUS12626</name>
</gene>
<dbReference type="OrthoDB" id="428383at2759"/>
<evidence type="ECO:0000313" key="2">
    <source>
        <dbReference type="EMBL" id="CAL1138519.1"/>
    </source>
</evidence>
<dbReference type="AlphaFoldDB" id="A0A9P1FPU9"/>
<accession>A0A9P1FPU9</accession>
<evidence type="ECO:0000313" key="4">
    <source>
        <dbReference type="Proteomes" id="UP001152797"/>
    </source>
</evidence>
<dbReference type="EMBL" id="CAMXCT020000960">
    <property type="protein sequence ID" value="CAL1138519.1"/>
    <property type="molecule type" value="Genomic_DNA"/>
</dbReference>
<evidence type="ECO:0000313" key="3">
    <source>
        <dbReference type="EMBL" id="CAL4772456.1"/>
    </source>
</evidence>